<dbReference type="CDD" id="cd07136">
    <property type="entry name" value="ALDH_YwdH-P39616"/>
    <property type="match status" value="1"/>
</dbReference>
<feature type="active site" evidence="5">
    <location>
        <position position="256"/>
    </location>
</feature>
<evidence type="ECO:0000256" key="6">
    <source>
        <dbReference type="PROSITE-ProRule" id="PRU10007"/>
    </source>
</evidence>
<dbReference type="InterPro" id="IPR016163">
    <property type="entry name" value="Ald_DH_C"/>
</dbReference>
<dbReference type="InterPro" id="IPR012394">
    <property type="entry name" value="Aldehyde_DH_NAD(P)"/>
</dbReference>
<dbReference type="InterPro" id="IPR015590">
    <property type="entry name" value="Aldehyde_DH_dom"/>
</dbReference>
<evidence type="ECO:0000256" key="2">
    <source>
        <dbReference type="ARBA" id="ARBA00023002"/>
    </source>
</evidence>
<keyword evidence="3" id="KW-0520">NAD</keyword>
<dbReference type="Gene3D" id="3.40.309.10">
    <property type="entry name" value="Aldehyde Dehydrogenase, Chain A, domain 2"/>
    <property type="match status" value="1"/>
</dbReference>
<dbReference type="PROSITE" id="PS00687">
    <property type="entry name" value="ALDEHYDE_DEHYDR_GLU"/>
    <property type="match status" value="1"/>
</dbReference>
<dbReference type="AlphaFoldDB" id="A0A4Y6V3E9"/>
<dbReference type="InterPro" id="IPR016161">
    <property type="entry name" value="Ald_DH/histidinol_DH"/>
</dbReference>
<evidence type="ECO:0000256" key="7">
    <source>
        <dbReference type="RuleBase" id="RU003345"/>
    </source>
</evidence>
<sequence>MTTQPNTASLTDSISAHDLVLRQRRFFRTGQTKSVAYRIEALKRLRQGIEEYQPRILAALRADLNKSEAEGYSSEIRLVLGELDYTLANLEQWAAPRVVPTSEQIAGGASAIHPEPYGVALVIAPWNYPFQLAFSPLVGAISAGNCAVLKPSELTPSVSKLSADLIRACFPDEYVAVMEGEVETSTELLREKFDYIFFTGSTPVGKVVMRAAAEHLTPTTLELGGKSPAIVHKDANLQRAAQSLVRGKFLNAGQTCVAPDYLLVHADVQEELLREIKLEIEDKYGADVTQNPDFPHIVNDRNFDRLSRFLNDGEALLGGRTVREQRLIEPTLLQGIDWNSPVMQDEIFGPILPVMTYTELDPVLEQIVDRPKPLALYLFTRDQEVQDLVLNTVSFGGGCVNETLLHMSSHELPFGGVGASGMGSYHGRQSFETFSHHKSMLVRSV</sequence>
<evidence type="ECO:0000256" key="3">
    <source>
        <dbReference type="ARBA" id="ARBA00023027"/>
    </source>
</evidence>
<evidence type="ECO:0000256" key="5">
    <source>
        <dbReference type="PIRSR" id="PIRSR036492-1"/>
    </source>
</evidence>
<dbReference type="InterPro" id="IPR016162">
    <property type="entry name" value="Ald_DH_N"/>
</dbReference>
<dbReference type="PROSITE" id="PS00070">
    <property type="entry name" value="ALDEHYDE_DEHYDR_CYS"/>
    <property type="match status" value="1"/>
</dbReference>
<feature type="domain" description="Aldehyde dehydrogenase" evidence="8">
    <location>
        <begin position="27"/>
        <end position="439"/>
    </location>
</feature>
<dbReference type="InterPro" id="IPR016160">
    <property type="entry name" value="Ald_DH_CS_CYS"/>
</dbReference>
<dbReference type="FunFam" id="3.40.309.10:FF:000003">
    <property type="entry name" value="Aldehyde dehydrogenase"/>
    <property type="match status" value="1"/>
</dbReference>
<proteinExistence type="inferred from homology"/>
<evidence type="ECO:0000313" key="10">
    <source>
        <dbReference type="Proteomes" id="UP000316968"/>
    </source>
</evidence>
<keyword evidence="2 4" id="KW-0560">Oxidoreductase</keyword>
<dbReference type="PANTHER" id="PTHR43570">
    <property type="entry name" value="ALDEHYDE DEHYDROGENASE"/>
    <property type="match status" value="1"/>
</dbReference>
<evidence type="ECO:0000259" key="8">
    <source>
        <dbReference type="Pfam" id="PF00171"/>
    </source>
</evidence>
<dbReference type="OrthoDB" id="9762913at2"/>
<comment type="similarity">
    <text evidence="1 4 7">Belongs to the aldehyde dehydrogenase family.</text>
</comment>
<gene>
    <name evidence="9" type="ORF">FFV09_21510</name>
</gene>
<dbReference type="GO" id="GO:0004029">
    <property type="term" value="F:aldehyde dehydrogenase (NAD+) activity"/>
    <property type="evidence" value="ECO:0007669"/>
    <property type="project" value="TreeGrafter"/>
</dbReference>
<dbReference type="KEGG" id="saca:FFV09_21510"/>
<keyword evidence="10" id="KW-1185">Reference proteome</keyword>
<dbReference type="Gene3D" id="3.40.605.10">
    <property type="entry name" value="Aldehyde Dehydrogenase, Chain A, domain 1"/>
    <property type="match status" value="1"/>
</dbReference>
<dbReference type="PIRSF" id="PIRSF036492">
    <property type="entry name" value="ALDH"/>
    <property type="match status" value="1"/>
</dbReference>
<dbReference type="GO" id="GO:0006081">
    <property type="term" value="P:aldehyde metabolic process"/>
    <property type="evidence" value="ECO:0007669"/>
    <property type="project" value="InterPro"/>
</dbReference>
<dbReference type="InterPro" id="IPR029510">
    <property type="entry name" value="Ald_DH_CS_GLU"/>
</dbReference>
<dbReference type="EMBL" id="CP041217">
    <property type="protein sequence ID" value="QDH23210.1"/>
    <property type="molecule type" value="Genomic_DNA"/>
</dbReference>
<dbReference type="GO" id="GO:0005737">
    <property type="term" value="C:cytoplasm"/>
    <property type="evidence" value="ECO:0007669"/>
    <property type="project" value="TreeGrafter"/>
</dbReference>
<dbReference type="Proteomes" id="UP000316968">
    <property type="component" value="Chromosome"/>
</dbReference>
<evidence type="ECO:0000256" key="1">
    <source>
        <dbReference type="ARBA" id="ARBA00009986"/>
    </source>
</evidence>
<evidence type="ECO:0000256" key="4">
    <source>
        <dbReference type="PIRNR" id="PIRNR036492"/>
    </source>
</evidence>
<dbReference type="Pfam" id="PF00171">
    <property type="entry name" value="Aldedh"/>
    <property type="match status" value="1"/>
</dbReference>
<dbReference type="PANTHER" id="PTHR43570:SF16">
    <property type="entry name" value="ALDEHYDE DEHYDROGENASE TYPE III, ISOFORM Q"/>
    <property type="match status" value="1"/>
</dbReference>
<evidence type="ECO:0000313" key="9">
    <source>
        <dbReference type="EMBL" id="QDH23210.1"/>
    </source>
</evidence>
<dbReference type="SUPFAM" id="SSF53720">
    <property type="entry name" value="ALDH-like"/>
    <property type="match status" value="1"/>
</dbReference>
<reference evidence="9 10" key="1">
    <citation type="submission" date="2019-06" db="EMBL/GenBank/DDBJ databases">
        <title>Saccharibacillus brassicae sp. nov., an endophytic bacterium isolated from Chinese cabbage seeds (Brassica pekinensis).</title>
        <authorList>
            <person name="Jiang L."/>
            <person name="Lee J."/>
            <person name="Kim S.W."/>
        </authorList>
    </citation>
    <scope>NUCLEOTIDE SEQUENCE [LARGE SCALE GENOMIC DNA]</scope>
    <source>
        <strain evidence="10">KCTC 43072 / ATSA2</strain>
    </source>
</reference>
<name>A0A4Y6V3E9_SACBS</name>
<dbReference type="FunFam" id="3.40.605.10:FF:000004">
    <property type="entry name" value="Aldehyde dehydrogenase"/>
    <property type="match status" value="1"/>
</dbReference>
<feature type="active site" evidence="5 6">
    <location>
        <position position="222"/>
    </location>
</feature>
<organism evidence="9 10">
    <name type="scientific">Saccharibacillus brassicae</name>
    <dbReference type="NCBI Taxonomy" id="2583377"/>
    <lineage>
        <taxon>Bacteria</taxon>
        <taxon>Bacillati</taxon>
        <taxon>Bacillota</taxon>
        <taxon>Bacilli</taxon>
        <taxon>Bacillales</taxon>
        <taxon>Paenibacillaceae</taxon>
        <taxon>Saccharibacillus</taxon>
    </lineage>
</organism>
<protein>
    <recommendedName>
        <fullName evidence="4">Aldehyde dehydrogenase</fullName>
    </recommendedName>
</protein>
<accession>A0A4Y6V3E9</accession>
<dbReference type="RefSeq" id="WP_141449747.1">
    <property type="nucleotide sequence ID" value="NZ_CP041217.1"/>
</dbReference>